<dbReference type="RefSeq" id="WP_380595936.1">
    <property type="nucleotide sequence ID" value="NZ_JBHSDU010000003.1"/>
</dbReference>
<feature type="transmembrane region" description="Helical" evidence="6">
    <location>
        <begin position="140"/>
        <end position="160"/>
    </location>
</feature>
<name>A0ABV8SNE5_9GAMM</name>
<feature type="transmembrane region" description="Helical" evidence="6">
    <location>
        <begin position="206"/>
        <end position="227"/>
    </location>
</feature>
<dbReference type="Proteomes" id="UP001595904">
    <property type="component" value="Unassembled WGS sequence"/>
</dbReference>
<sequence length="304" mass="32601">MSLVVPALAWAHAEPVAQQAPGWTLSPGILIPLAFSLLLYVSGAARLFQRAHGGRGLLRRRAMLFAAGWLILAAAVVSPLHEAGESSFTLHMIEHEVLMLVAAPLLVLARPLETMLWAWPGPARKVIGGWVHSSALQSSWRFLSGAVTATLLQAAALWLWHGPILFELALAHDGWHIAQHLSFLISALLFWSAMFHNKRAHGGRGLAVLCLFATSVISGALGALMAFSQSPWYPRYAALGLAPFGLTPVEDQQLAGLLMWIPGGLVHAAAALILLAALLRDSTETISKTPRFPATDPSIRDAGI</sequence>
<comment type="subcellular location">
    <subcellularLocation>
        <location evidence="1">Cell membrane</location>
        <topology evidence="1">Multi-pass membrane protein</topology>
    </subcellularLocation>
</comment>
<keyword evidence="2" id="KW-1003">Cell membrane</keyword>
<evidence type="ECO:0000256" key="3">
    <source>
        <dbReference type="ARBA" id="ARBA00022692"/>
    </source>
</evidence>
<feature type="transmembrane region" description="Helical" evidence="6">
    <location>
        <begin position="60"/>
        <end position="77"/>
    </location>
</feature>
<dbReference type="EMBL" id="JBHSDU010000003">
    <property type="protein sequence ID" value="MFC4308860.1"/>
    <property type="molecule type" value="Genomic_DNA"/>
</dbReference>
<evidence type="ECO:0000256" key="2">
    <source>
        <dbReference type="ARBA" id="ARBA00022475"/>
    </source>
</evidence>
<comment type="caution">
    <text evidence="7">The sequence shown here is derived from an EMBL/GenBank/DDBJ whole genome shotgun (WGS) entry which is preliminary data.</text>
</comment>
<dbReference type="InterPro" id="IPR019108">
    <property type="entry name" value="Caa3_assmbl_CtaG-rel"/>
</dbReference>
<reference evidence="8" key="1">
    <citation type="journal article" date="2019" name="Int. J. Syst. Evol. Microbiol.">
        <title>The Global Catalogue of Microorganisms (GCM) 10K type strain sequencing project: providing services to taxonomists for standard genome sequencing and annotation.</title>
        <authorList>
            <consortium name="The Broad Institute Genomics Platform"/>
            <consortium name="The Broad Institute Genome Sequencing Center for Infectious Disease"/>
            <person name="Wu L."/>
            <person name="Ma J."/>
        </authorList>
    </citation>
    <scope>NUCLEOTIDE SEQUENCE [LARGE SCALE GENOMIC DNA]</scope>
    <source>
        <strain evidence="8">CGMCC 1.10759</strain>
    </source>
</reference>
<keyword evidence="8" id="KW-1185">Reference proteome</keyword>
<evidence type="ECO:0000313" key="8">
    <source>
        <dbReference type="Proteomes" id="UP001595904"/>
    </source>
</evidence>
<evidence type="ECO:0000256" key="1">
    <source>
        <dbReference type="ARBA" id="ARBA00004651"/>
    </source>
</evidence>
<feature type="transmembrane region" description="Helical" evidence="6">
    <location>
        <begin position="257"/>
        <end position="279"/>
    </location>
</feature>
<accession>A0ABV8SNE5</accession>
<evidence type="ECO:0000256" key="5">
    <source>
        <dbReference type="ARBA" id="ARBA00023136"/>
    </source>
</evidence>
<protein>
    <submittedName>
        <fullName evidence="7">Cytochrome c oxidase assembly protein</fullName>
    </submittedName>
</protein>
<feature type="transmembrane region" description="Helical" evidence="6">
    <location>
        <begin position="97"/>
        <end position="119"/>
    </location>
</feature>
<proteinExistence type="predicted"/>
<keyword evidence="5 6" id="KW-0472">Membrane</keyword>
<feature type="transmembrane region" description="Helical" evidence="6">
    <location>
        <begin position="29"/>
        <end position="48"/>
    </location>
</feature>
<evidence type="ECO:0000313" key="7">
    <source>
        <dbReference type="EMBL" id="MFC4308860.1"/>
    </source>
</evidence>
<dbReference type="Pfam" id="PF09678">
    <property type="entry name" value="Caa3_CtaG"/>
    <property type="match status" value="1"/>
</dbReference>
<evidence type="ECO:0000256" key="6">
    <source>
        <dbReference type="SAM" id="Phobius"/>
    </source>
</evidence>
<evidence type="ECO:0000256" key="4">
    <source>
        <dbReference type="ARBA" id="ARBA00022989"/>
    </source>
</evidence>
<gene>
    <name evidence="7" type="ORF">ACFPN2_07185</name>
</gene>
<keyword evidence="3 6" id="KW-0812">Transmembrane</keyword>
<keyword evidence="4 6" id="KW-1133">Transmembrane helix</keyword>
<organism evidence="7 8">
    <name type="scientific">Steroidobacter flavus</name>
    <dbReference type="NCBI Taxonomy" id="1842136"/>
    <lineage>
        <taxon>Bacteria</taxon>
        <taxon>Pseudomonadati</taxon>
        <taxon>Pseudomonadota</taxon>
        <taxon>Gammaproteobacteria</taxon>
        <taxon>Steroidobacterales</taxon>
        <taxon>Steroidobacteraceae</taxon>
        <taxon>Steroidobacter</taxon>
    </lineage>
</organism>
<feature type="transmembrane region" description="Helical" evidence="6">
    <location>
        <begin position="175"/>
        <end position="194"/>
    </location>
</feature>